<comment type="caution">
    <text evidence="4">The sequence shown here is derived from an EMBL/GenBank/DDBJ whole genome shotgun (WGS) entry which is preliminary data.</text>
</comment>
<dbReference type="PANTHER" id="PTHR11527">
    <property type="entry name" value="HEAT-SHOCK PROTEIN 20 FAMILY MEMBER"/>
    <property type="match status" value="1"/>
</dbReference>
<evidence type="ECO:0000259" key="3">
    <source>
        <dbReference type="PROSITE" id="PS01031"/>
    </source>
</evidence>
<dbReference type="Proteomes" id="UP000465361">
    <property type="component" value="Unassembled WGS sequence"/>
</dbReference>
<accession>A0A7I9XU29</accession>
<dbReference type="RefSeq" id="WP_163753414.1">
    <property type="nucleotide sequence ID" value="NZ_BLKW01000002.1"/>
</dbReference>
<dbReference type="PROSITE" id="PS01031">
    <property type="entry name" value="SHSP"/>
    <property type="match status" value="1"/>
</dbReference>
<dbReference type="InterPro" id="IPR008978">
    <property type="entry name" value="HSP20-like_chaperone"/>
</dbReference>
<proteinExistence type="inferred from homology"/>
<dbReference type="Gene3D" id="2.60.40.790">
    <property type="match status" value="1"/>
</dbReference>
<dbReference type="EMBL" id="BLKW01000002">
    <property type="protein sequence ID" value="GFG72846.1"/>
    <property type="molecule type" value="Genomic_DNA"/>
</dbReference>
<evidence type="ECO:0000256" key="2">
    <source>
        <dbReference type="RuleBase" id="RU003616"/>
    </source>
</evidence>
<dbReference type="Pfam" id="PF00011">
    <property type="entry name" value="HSP20"/>
    <property type="match status" value="1"/>
</dbReference>
<dbReference type="AlphaFoldDB" id="A0A7I9XU29"/>
<reference evidence="4 5" key="1">
    <citation type="journal article" date="2019" name="Emerg. Microbes Infect.">
        <title>Comprehensive subspecies identification of 175 nontuberculous mycobacteria species based on 7547 genomic profiles.</title>
        <authorList>
            <person name="Matsumoto Y."/>
            <person name="Kinjo T."/>
            <person name="Motooka D."/>
            <person name="Nabeya D."/>
            <person name="Jung N."/>
            <person name="Uechi K."/>
            <person name="Horii T."/>
            <person name="Iida T."/>
            <person name="Fujita J."/>
            <person name="Nakamura S."/>
        </authorList>
    </citation>
    <scope>NUCLEOTIDE SEQUENCE [LARGE SCALE GENOMIC DNA]</scope>
    <source>
        <strain evidence="4 5">JCM 17322</strain>
    </source>
</reference>
<comment type="similarity">
    <text evidence="1 2">Belongs to the small heat shock protein (HSP20) family.</text>
</comment>
<dbReference type="CDD" id="cd06464">
    <property type="entry name" value="ACD_sHsps-like"/>
    <property type="match status" value="1"/>
</dbReference>
<evidence type="ECO:0000313" key="5">
    <source>
        <dbReference type="Proteomes" id="UP000465361"/>
    </source>
</evidence>
<feature type="domain" description="SHSP" evidence="3">
    <location>
        <begin position="21"/>
        <end position="132"/>
    </location>
</feature>
<name>A0A7I9XU29_9MYCO</name>
<evidence type="ECO:0000256" key="1">
    <source>
        <dbReference type="PROSITE-ProRule" id="PRU00285"/>
    </source>
</evidence>
<dbReference type="SUPFAM" id="SSF49764">
    <property type="entry name" value="HSP20-like chaperones"/>
    <property type="match status" value="1"/>
</dbReference>
<keyword evidence="5" id="KW-1185">Reference proteome</keyword>
<dbReference type="InterPro" id="IPR002068">
    <property type="entry name" value="A-crystallin/Hsp20_dom"/>
</dbReference>
<gene>
    <name evidence="4" type="primary">hsp18_2</name>
    <name evidence="4" type="ORF">MBOT_02110</name>
</gene>
<organism evidence="4 5">
    <name type="scientific">Mycobacterium botniense</name>
    <dbReference type="NCBI Taxonomy" id="84962"/>
    <lineage>
        <taxon>Bacteria</taxon>
        <taxon>Bacillati</taxon>
        <taxon>Actinomycetota</taxon>
        <taxon>Actinomycetes</taxon>
        <taxon>Mycobacteriales</taxon>
        <taxon>Mycobacteriaceae</taxon>
        <taxon>Mycobacterium</taxon>
    </lineage>
</organism>
<protein>
    <submittedName>
        <fullName evidence="4">18 kDa antigen</fullName>
    </submittedName>
</protein>
<sequence>MLMRADALGEVDRLTHRVLGTAALPAYLPMDAWRDGDTFFVELDMPGMRPESLDVTVERGVLTVRAERPDVGSGHTMLVWERPHGVFSRQLFLGESLDIDNVHADYTDGVLRLAIPLAQHAKPRKLAVTTGTPKVVNA</sequence>
<dbReference type="InterPro" id="IPR031107">
    <property type="entry name" value="Small_HSP"/>
</dbReference>
<evidence type="ECO:0000313" key="4">
    <source>
        <dbReference type="EMBL" id="GFG72846.1"/>
    </source>
</evidence>